<dbReference type="Proteomes" id="UP000195913">
    <property type="component" value="Unassembled WGS sequence"/>
</dbReference>
<accession>A0A1R4F702</accession>
<evidence type="ECO:0000313" key="2">
    <source>
        <dbReference type="Proteomes" id="UP000195913"/>
    </source>
</evidence>
<proteinExistence type="predicted"/>
<reference evidence="1 2" key="1">
    <citation type="submission" date="2017-02" db="EMBL/GenBank/DDBJ databases">
        <authorList>
            <person name="Peterson S.W."/>
        </authorList>
    </citation>
    <scope>NUCLEOTIDE SEQUENCE [LARGE SCALE GENOMIC DNA]</scope>
    <source>
        <strain evidence="1 2">B Ar 00.02</strain>
    </source>
</reference>
<keyword evidence="2" id="KW-1185">Reference proteome</keyword>
<name>A0A1R4F702_9MICC</name>
<dbReference type="AlphaFoldDB" id="A0A1R4F702"/>
<evidence type="ECO:0000313" key="1">
    <source>
        <dbReference type="EMBL" id="SJM51621.1"/>
    </source>
</evidence>
<protein>
    <submittedName>
        <fullName evidence="1">Uncharacterized protein</fullName>
    </submittedName>
</protein>
<gene>
    <name evidence="1" type="ORF">FM101_02515</name>
</gene>
<dbReference type="EMBL" id="FUHW01000012">
    <property type="protein sequence ID" value="SJM51621.1"/>
    <property type="molecule type" value="Genomic_DNA"/>
</dbReference>
<sequence>MWGPRIIGFGAYHFRYAAGREEDAPAIGSSPRASSWTPSGLTGPLVSADLCGALGKHRRGASCRYVSTLVGVDLGILRDLMDTGHHSVMAELHQP</sequence>
<organism evidence="1 2">
    <name type="scientific">Arthrobacter rhombi</name>
    <dbReference type="NCBI Taxonomy" id="71253"/>
    <lineage>
        <taxon>Bacteria</taxon>
        <taxon>Bacillati</taxon>
        <taxon>Actinomycetota</taxon>
        <taxon>Actinomycetes</taxon>
        <taxon>Micrococcales</taxon>
        <taxon>Micrococcaceae</taxon>
        <taxon>Arthrobacter</taxon>
    </lineage>
</organism>